<accession>A0ABN8SNZ1</accession>
<gene>
    <name evidence="1" type="ORF">PEVE_00025633</name>
</gene>
<reference evidence="1 2" key="1">
    <citation type="submission" date="2022-05" db="EMBL/GenBank/DDBJ databases">
        <authorList>
            <consortium name="Genoscope - CEA"/>
            <person name="William W."/>
        </authorList>
    </citation>
    <scope>NUCLEOTIDE SEQUENCE [LARGE SCALE GENOMIC DNA]</scope>
</reference>
<comment type="caution">
    <text evidence="1">The sequence shown here is derived from an EMBL/GenBank/DDBJ whole genome shotgun (WGS) entry which is preliminary data.</text>
</comment>
<organism evidence="1 2">
    <name type="scientific">Porites evermanni</name>
    <dbReference type="NCBI Taxonomy" id="104178"/>
    <lineage>
        <taxon>Eukaryota</taxon>
        <taxon>Metazoa</taxon>
        <taxon>Cnidaria</taxon>
        <taxon>Anthozoa</taxon>
        <taxon>Hexacorallia</taxon>
        <taxon>Scleractinia</taxon>
        <taxon>Fungiina</taxon>
        <taxon>Poritidae</taxon>
        <taxon>Porites</taxon>
    </lineage>
</organism>
<dbReference type="EMBL" id="CALNXI010003453">
    <property type="protein sequence ID" value="CAH3193322.1"/>
    <property type="molecule type" value="Genomic_DNA"/>
</dbReference>
<dbReference type="Proteomes" id="UP001159427">
    <property type="component" value="Unassembled WGS sequence"/>
</dbReference>
<protein>
    <submittedName>
        <fullName evidence="1">Uncharacterized protein</fullName>
    </submittedName>
</protein>
<keyword evidence="2" id="KW-1185">Reference proteome</keyword>
<evidence type="ECO:0000313" key="1">
    <source>
        <dbReference type="EMBL" id="CAH3193322.1"/>
    </source>
</evidence>
<name>A0ABN8SNZ1_9CNID</name>
<proteinExistence type="predicted"/>
<sequence>MGNTVDKTSPVYKQYRLQLLVNQIQNQQYATKDLLSSLIEELKDSSSSNNKNYKCRKCRYSSL</sequence>
<evidence type="ECO:0000313" key="2">
    <source>
        <dbReference type="Proteomes" id="UP001159427"/>
    </source>
</evidence>